<gene>
    <name evidence="2" type="ORF">O6P43_010052</name>
</gene>
<proteinExistence type="predicted"/>
<dbReference type="KEGG" id="qsa:O6P43_010052"/>
<dbReference type="InterPro" id="IPR001810">
    <property type="entry name" value="F-box_dom"/>
</dbReference>
<dbReference type="PANTHER" id="PTHR31482:SF18">
    <property type="entry name" value="ESTS AU081301(E20138)"/>
    <property type="match status" value="1"/>
</dbReference>
<organism evidence="2 3">
    <name type="scientific">Quillaja saponaria</name>
    <name type="common">Soap bark tree</name>
    <dbReference type="NCBI Taxonomy" id="32244"/>
    <lineage>
        <taxon>Eukaryota</taxon>
        <taxon>Viridiplantae</taxon>
        <taxon>Streptophyta</taxon>
        <taxon>Embryophyta</taxon>
        <taxon>Tracheophyta</taxon>
        <taxon>Spermatophyta</taxon>
        <taxon>Magnoliopsida</taxon>
        <taxon>eudicotyledons</taxon>
        <taxon>Gunneridae</taxon>
        <taxon>Pentapetalae</taxon>
        <taxon>rosids</taxon>
        <taxon>fabids</taxon>
        <taxon>Fabales</taxon>
        <taxon>Quillajaceae</taxon>
        <taxon>Quillaja</taxon>
    </lineage>
</organism>
<dbReference type="Proteomes" id="UP001163823">
    <property type="component" value="Chromosome 4"/>
</dbReference>
<evidence type="ECO:0000313" key="2">
    <source>
        <dbReference type="EMBL" id="KAJ7972115.1"/>
    </source>
</evidence>
<dbReference type="Gene3D" id="1.20.1280.50">
    <property type="match status" value="1"/>
</dbReference>
<evidence type="ECO:0000313" key="3">
    <source>
        <dbReference type="Proteomes" id="UP001163823"/>
    </source>
</evidence>
<dbReference type="InterPro" id="IPR036047">
    <property type="entry name" value="F-box-like_dom_sf"/>
</dbReference>
<evidence type="ECO:0000259" key="1">
    <source>
        <dbReference type="PROSITE" id="PS50181"/>
    </source>
</evidence>
<dbReference type="PANTHER" id="PTHR31482">
    <property type="entry name" value="ESTS AU081301(E20138)"/>
    <property type="match status" value="1"/>
</dbReference>
<comment type="caution">
    <text evidence="2">The sequence shown here is derived from an EMBL/GenBank/DDBJ whole genome shotgun (WGS) entry which is preliminary data.</text>
</comment>
<protein>
    <submittedName>
        <fullName evidence="2">F-box protein</fullName>
    </submittedName>
</protein>
<accession>A0AAD7VE21</accession>
<dbReference type="PROSITE" id="PS50181">
    <property type="entry name" value="FBOX"/>
    <property type="match status" value="1"/>
</dbReference>
<dbReference type="AlphaFoldDB" id="A0AAD7VE21"/>
<dbReference type="Pfam" id="PF00646">
    <property type="entry name" value="F-box"/>
    <property type="match status" value="1"/>
</dbReference>
<dbReference type="SMART" id="SM00256">
    <property type="entry name" value="FBOX"/>
    <property type="match status" value="1"/>
</dbReference>
<dbReference type="EMBL" id="JARAOO010000004">
    <property type="protein sequence ID" value="KAJ7972115.1"/>
    <property type="molecule type" value="Genomic_DNA"/>
</dbReference>
<name>A0AAD7VE21_QUISA</name>
<dbReference type="SUPFAM" id="SSF81383">
    <property type="entry name" value="F-box domain"/>
    <property type="match status" value="1"/>
</dbReference>
<sequence>MKVLSTWYLGEEFSCFLVFAKKHTMFFPISLSMPLKKRISAPKMENEDEEGKVYLLDLPELTLECILERLSPSGLCSMAAVCTSLRDRCRSDHLWEKLMKRKWGALVGDAAYRQWQCHLVSRKRTNLLDQRSRKRLFMSANWFWPFLRFRSNSERSRQSKSLLSDDSMKAWYLSLESGEFWFPAQVYNRENGNAGFMLSCYDAQVSYVSQTDTFQARYSAHGGWATEENIHWERLRAPPVDIPSHDIHVSDCLDDLKPGDHVEIQWRRNKAFPYGWWYGIVGHLESCNGHDRRCLCPYSDTVLLEFNQYNPGSRWKQTVINRKDHREQGNEVDGFYAGVRKLHNEEEIARND</sequence>
<keyword evidence="3" id="KW-1185">Reference proteome</keyword>
<reference evidence="2" key="1">
    <citation type="journal article" date="2023" name="Science">
        <title>Elucidation of the pathway for biosynthesis of saponin adjuvants from the soapbark tree.</title>
        <authorList>
            <person name="Reed J."/>
            <person name="Orme A."/>
            <person name="El-Demerdash A."/>
            <person name="Owen C."/>
            <person name="Martin L.B.B."/>
            <person name="Misra R.C."/>
            <person name="Kikuchi S."/>
            <person name="Rejzek M."/>
            <person name="Martin A.C."/>
            <person name="Harkess A."/>
            <person name="Leebens-Mack J."/>
            <person name="Louveau T."/>
            <person name="Stephenson M.J."/>
            <person name="Osbourn A."/>
        </authorList>
    </citation>
    <scope>NUCLEOTIDE SEQUENCE</scope>
    <source>
        <strain evidence="2">S10</strain>
    </source>
</reference>
<feature type="domain" description="F-box" evidence="1">
    <location>
        <begin position="52"/>
        <end position="98"/>
    </location>
</feature>